<protein>
    <submittedName>
        <fullName evidence="1">Uncharacterized protein</fullName>
    </submittedName>
</protein>
<proteinExistence type="predicted"/>
<dbReference type="EMBL" id="AP021876">
    <property type="protein sequence ID" value="BBO79752.1"/>
    <property type="molecule type" value="Genomic_DNA"/>
</dbReference>
<organism evidence="1 2">
    <name type="scientific">Desulfosarcina ovata subsp. sediminis</name>
    <dbReference type="NCBI Taxonomy" id="885957"/>
    <lineage>
        <taxon>Bacteria</taxon>
        <taxon>Pseudomonadati</taxon>
        <taxon>Thermodesulfobacteriota</taxon>
        <taxon>Desulfobacteria</taxon>
        <taxon>Desulfobacterales</taxon>
        <taxon>Desulfosarcinaceae</taxon>
        <taxon>Desulfosarcina</taxon>
    </lineage>
</organism>
<dbReference type="AlphaFoldDB" id="A0A5K7ZCN5"/>
<evidence type="ECO:0000313" key="1">
    <source>
        <dbReference type="EMBL" id="BBO79752.1"/>
    </source>
</evidence>
<accession>A0A5K7ZCN5</accession>
<reference evidence="1 2" key="1">
    <citation type="submission" date="2019-11" db="EMBL/GenBank/DDBJ databases">
        <title>Comparative genomics of hydrocarbon-degrading Desulfosarcina strains.</title>
        <authorList>
            <person name="Watanabe M."/>
            <person name="Kojima H."/>
            <person name="Fukui M."/>
        </authorList>
    </citation>
    <scope>NUCLEOTIDE SEQUENCE [LARGE SCALE GENOMIC DNA]</scope>
    <source>
        <strain evidence="1 2">28bB2T</strain>
    </source>
</reference>
<evidence type="ECO:0000313" key="2">
    <source>
        <dbReference type="Proteomes" id="UP000425960"/>
    </source>
</evidence>
<dbReference type="RefSeq" id="WP_155320868.1">
    <property type="nucleotide sequence ID" value="NZ_AP021876.1"/>
</dbReference>
<name>A0A5K7ZCN5_9BACT</name>
<dbReference type="Proteomes" id="UP000425960">
    <property type="component" value="Chromosome"/>
</dbReference>
<sequence length="168" mass="19577">MPHPVLTILLVLNKIAKENQTGPIACHWCNNQVNIIKYGTYERYGFSGQELIKIQRYLCKHDQCRRTFSILPHPFLRITRLTLCMLTALIQLVDRQLATAEICRRLCLTRSVVDGSIKKWHGLLDWIDQEAKTTPVWAPSPCIDPPGHWSDFIRMFAMKFYPKRYGYA</sequence>
<dbReference type="KEGG" id="dov:DSCO28_03180"/>
<gene>
    <name evidence="1" type="ORF">DSCO28_03180</name>
</gene>